<dbReference type="EMBL" id="HBIZ01032604">
    <property type="protein sequence ID" value="CAE0768159.1"/>
    <property type="molecule type" value="Transcribed_RNA"/>
</dbReference>
<protein>
    <submittedName>
        <fullName evidence="2">Uncharacterized protein</fullName>
    </submittedName>
</protein>
<accession>A0A7S4BJM5</accession>
<evidence type="ECO:0000313" key="2">
    <source>
        <dbReference type="EMBL" id="CAE0768159.1"/>
    </source>
</evidence>
<evidence type="ECO:0000256" key="1">
    <source>
        <dbReference type="SAM" id="SignalP"/>
    </source>
</evidence>
<reference evidence="2" key="1">
    <citation type="submission" date="2021-01" db="EMBL/GenBank/DDBJ databases">
        <authorList>
            <person name="Corre E."/>
            <person name="Pelletier E."/>
            <person name="Niang G."/>
            <person name="Scheremetjew M."/>
            <person name="Finn R."/>
            <person name="Kale V."/>
            <person name="Holt S."/>
            <person name="Cochrane G."/>
            <person name="Meng A."/>
            <person name="Brown T."/>
            <person name="Cohen L."/>
        </authorList>
    </citation>
    <scope>NUCLEOTIDE SEQUENCE</scope>
    <source>
        <strain evidence="2">CCMP645</strain>
    </source>
</reference>
<gene>
    <name evidence="2" type="ORF">PCAR00345_LOCUS20771</name>
</gene>
<keyword evidence="1" id="KW-0732">Signal</keyword>
<feature type="signal peptide" evidence="1">
    <location>
        <begin position="1"/>
        <end position="23"/>
    </location>
</feature>
<sequence length="275" mass="30307">MRRTYGTWRAAALLILGLPHAPALQVSCIINRWASDHHIVTEIDAQDASRAPIIRIEEHEWVECKDQVTGRRYILDDEKSHSLDHFKSGDTALVNLTRVARPRGASTRSSGGLADYPFNDGTGTYAVAGVAANAGPVTQRVPLVAEDTSMFSRSASPAASASDVRTLLTIRVAYQDVEPACDEACLIRSMWGEYTLKGVEGSSADIFRTSSYGFTDWPNNNNARKIVTVQLEKPMPRQWCQYSAEGAAARAALSISHPNLNFADYRHIEYILPQK</sequence>
<organism evidence="2">
    <name type="scientific">Chrysotila carterae</name>
    <name type="common">Marine alga</name>
    <name type="synonym">Syracosphaera carterae</name>
    <dbReference type="NCBI Taxonomy" id="13221"/>
    <lineage>
        <taxon>Eukaryota</taxon>
        <taxon>Haptista</taxon>
        <taxon>Haptophyta</taxon>
        <taxon>Prymnesiophyceae</taxon>
        <taxon>Isochrysidales</taxon>
        <taxon>Isochrysidaceae</taxon>
        <taxon>Chrysotila</taxon>
    </lineage>
</organism>
<feature type="chain" id="PRO_5030960516" evidence="1">
    <location>
        <begin position="24"/>
        <end position="275"/>
    </location>
</feature>
<dbReference type="AlphaFoldDB" id="A0A7S4BJM5"/>
<name>A0A7S4BJM5_CHRCT</name>
<proteinExistence type="predicted"/>